<dbReference type="SUPFAM" id="SSF102114">
    <property type="entry name" value="Radical SAM enzymes"/>
    <property type="match status" value="1"/>
</dbReference>
<gene>
    <name evidence="8" type="primary">hydE</name>
    <name evidence="8" type="ORF">M1R53_00515</name>
</gene>
<keyword evidence="3 5" id="KW-0408">Iron</keyword>
<name>A0A9E7IUT9_9FIRM</name>
<dbReference type="SFLD" id="SFLDS00029">
    <property type="entry name" value="Radical_SAM"/>
    <property type="match status" value="1"/>
</dbReference>
<accession>A0A9E7IUT9</accession>
<feature type="binding site" evidence="6">
    <location>
        <position position="150"/>
    </location>
    <ligand>
        <name>S-adenosyl-L-methionine</name>
        <dbReference type="ChEBI" id="CHEBI:59789"/>
    </ligand>
</feature>
<feature type="binding site" evidence="5">
    <location>
        <position position="58"/>
    </location>
    <ligand>
        <name>[4Fe-4S] cluster</name>
        <dbReference type="ChEBI" id="CHEBI:49883"/>
        <note>4Fe-4S-S-AdoMet</note>
    </ligand>
</feature>
<dbReference type="InterPro" id="IPR013785">
    <property type="entry name" value="Aldolase_TIM"/>
</dbReference>
<evidence type="ECO:0000256" key="4">
    <source>
        <dbReference type="ARBA" id="ARBA00023014"/>
    </source>
</evidence>
<feature type="domain" description="Radical SAM core" evidence="7">
    <location>
        <begin position="37"/>
        <end position="261"/>
    </location>
</feature>
<dbReference type="InterPro" id="IPR058240">
    <property type="entry name" value="rSAM_sf"/>
</dbReference>
<keyword evidence="1 5" id="KW-0949">S-adenosyl-L-methionine</keyword>
<dbReference type="SFLD" id="SFLDG01082">
    <property type="entry name" value="B12-binding_domain_containing"/>
    <property type="match status" value="1"/>
</dbReference>
<feature type="binding site" evidence="6">
    <location>
        <position position="125"/>
    </location>
    <ligand>
        <name>(3R)-3-methyl-D-ornithine</name>
        <dbReference type="ChEBI" id="CHEBI:64642"/>
    </ligand>
</feature>
<dbReference type="GO" id="GO:0016740">
    <property type="term" value="F:transferase activity"/>
    <property type="evidence" value="ECO:0007669"/>
    <property type="project" value="TreeGrafter"/>
</dbReference>
<feature type="binding site" evidence="6">
    <location>
        <position position="170"/>
    </location>
    <ligand>
        <name>S-adenosyl-L-methionine</name>
        <dbReference type="ChEBI" id="CHEBI:59789"/>
    </ligand>
</feature>
<dbReference type="CDD" id="cd01335">
    <property type="entry name" value="Radical_SAM"/>
    <property type="match status" value="1"/>
</dbReference>
<dbReference type="PANTHER" id="PTHR43726:SF1">
    <property type="entry name" value="BIOTIN SYNTHASE"/>
    <property type="match status" value="1"/>
</dbReference>
<keyword evidence="9" id="KW-1185">Reference proteome</keyword>
<feature type="binding site" evidence="5">
    <location>
        <position position="55"/>
    </location>
    <ligand>
        <name>[4Fe-4S] cluster</name>
        <dbReference type="ChEBI" id="CHEBI:49883"/>
        <note>4Fe-4S-S-AdoMet</note>
    </ligand>
</feature>
<reference evidence="8" key="1">
    <citation type="submission" date="2022-04" db="EMBL/GenBank/DDBJ databases">
        <title>Complete genome sequences of Ezakiella coagulans and Fenollaria massiliensis.</title>
        <authorList>
            <person name="France M.T."/>
            <person name="Clifford J."/>
            <person name="Narina S."/>
            <person name="Rutt L."/>
            <person name="Ravel J."/>
        </authorList>
    </citation>
    <scope>NUCLEOTIDE SEQUENCE</scope>
    <source>
        <strain evidence="8">C0061C2</strain>
    </source>
</reference>
<dbReference type="InterPro" id="IPR006638">
    <property type="entry name" value="Elp3/MiaA/NifB-like_rSAM"/>
</dbReference>
<dbReference type="Proteomes" id="UP000831151">
    <property type="component" value="Chromosome"/>
</dbReference>
<dbReference type="InterPro" id="IPR024021">
    <property type="entry name" value="FeFe-hyd_HydE_rSAM"/>
</dbReference>
<protein>
    <submittedName>
        <fullName evidence="8">[FeFe] hydrogenase H-cluster radical SAM maturase HydE</fullName>
    </submittedName>
</protein>
<dbReference type="PANTHER" id="PTHR43726">
    <property type="entry name" value="3-METHYLORNITHINE SYNTHASE"/>
    <property type="match status" value="1"/>
</dbReference>
<dbReference type="InterPro" id="IPR007197">
    <property type="entry name" value="rSAM"/>
</dbReference>
<dbReference type="SFLD" id="SFLDG01060">
    <property type="entry name" value="BATS_domain_containing"/>
    <property type="match status" value="1"/>
</dbReference>
<feature type="binding site" evidence="5">
    <location>
        <position position="51"/>
    </location>
    <ligand>
        <name>[4Fe-4S] cluster</name>
        <dbReference type="ChEBI" id="CHEBI:49883"/>
        <note>4Fe-4S-S-AdoMet</note>
    </ligand>
</feature>
<evidence type="ECO:0000313" key="8">
    <source>
        <dbReference type="EMBL" id="UQK59182.1"/>
    </source>
</evidence>
<keyword evidence="4 5" id="KW-0411">Iron-sulfur</keyword>
<dbReference type="PIRSF" id="PIRSF004762">
    <property type="entry name" value="CHP00423"/>
    <property type="match status" value="1"/>
</dbReference>
<keyword evidence="5" id="KW-0004">4Fe-4S</keyword>
<dbReference type="SFLD" id="SFLDF00348">
    <property type="entry name" value="FeFe_hydrogenase_maturase_(Hyd"/>
    <property type="match status" value="1"/>
</dbReference>
<organism evidence="8 9">
    <name type="scientific">Fenollaria massiliensis</name>
    <dbReference type="NCBI Taxonomy" id="938288"/>
    <lineage>
        <taxon>Bacteria</taxon>
        <taxon>Bacillati</taxon>
        <taxon>Bacillota</taxon>
        <taxon>Clostridia</taxon>
        <taxon>Eubacteriales</taxon>
        <taxon>Fenollaria</taxon>
    </lineage>
</organism>
<dbReference type="RefSeq" id="WP_249242689.1">
    <property type="nucleotide sequence ID" value="NZ_CP096649.1"/>
</dbReference>
<comment type="cofactor">
    <cofactor evidence="5">
        <name>[4Fe-4S] cluster</name>
        <dbReference type="ChEBI" id="CHEBI:49883"/>
    </cofactor>
    <text evidence="5">Binds 1 [4Fe-4S] cluster. The cluster is coordinated with 3 cysteines and an exchangeable S-adenosyl-L-methionine.</text>
</comment>
<dbReference type="Gene3D" id="3.20.20.70">
    <property type="entry name" value="Aldolase class I"/>
    <property type="match status" value="1"/>
</dbReference>
<evidence type="ECO:0000256" key="2">
    <source>
        <dbReference type="ARBA" id="ARBA00022723"/>
    </source>
</evidence>
<dbReference type="Pfam" id="PF04055">
    <property type="entry name" value="Radical_SAM"/>
    <property type="match status" value="1"/>
</dbReference>
<evidence type="ECO:0000313" key="9">
    <source>
        <dbReference type="Proteomes" id="UP000831151"/>
    </source>
</evidence>
<dbReference type="SFLD" id="SFLDG01280">
    <property type="entry name" value="HydE/PylB-like"/>
    <property type="match status" value="1"/>
</dbReference>
<proteinExistence type="predicted"/>
<dbReference type="GO" id="GO:0051539">
    <property type="term" value="F:4 iron, 4 sulfur cluster binding"/>
    <property type="evidence" value="ECO:0007669"/>
    <property type="project" value="UniProtKB-KW"/>
</dbReference>
<evidence type="ECO:0000256" key="1">
    <source>
        <dbReference type="ARBA" id="ARBA00022691"/>
    </source>
</evidence>
<dbReference type="EMBL" id="CP096649">
    <property type="protein sequence ID" value="UQK59182.1"/>
    <property type="molecule type" value="Genomic_DNA"/>
</dbReference>
<sequence length="333" mass="38004">MLFSDKELREILFCEDEKFLEELYEKARETSKATFSNKIYIRALIEFSNYCKEGCYYCGINRNKSSVHRFRLTKEEIYSAAESAYEAGFRTFVLQGGEDTHFTDEIFSEIISHLKKNYDAAITLSLGVRSYESYKMFKDAGADRFLLRHETADSDIFQKLHPADQSLERRLKAIYDLKALGYQVGTGFMVGAPFTNIESFIKDIKLIREIDPAMIGMGPFIPSKETRFESCPAGTLEMTRKLLAILRLEHPKALIPSTTALNTIVENGRKLGILSGANVIMPNVSPKFARESYNLYDGKKSSGLEAIEGVRELNEYLKEFGYEIEFTRGDYNV</sequence>
<keyword evidence="2" id="KW-0479">Metal-binding</keyword>
<dbReference type="KEGG" id="fms:M1R53_00515"/>
<dbReference type="AlphaFoldDB" id="A0A9E7IUT9"/>
<evidence type="ECO:0000256" key="5">
    <source>
        <dbReference type="PIRSR" id="PIRSR004762-1"/>
    </source>
</evidence>
<evidence type="ECO:0000259" key="7">
    <source>
        <dbReference type="PROSITE" id="PS51918"/>
    </source>
</evidence>
<evidence type="ECO:0000256" key="6">
    <source>
        <dbReference type="PIRSR" id="PIRSR004762-2"/>
    </source>
</evidence>
<dbReference type="NCBIfam" id="TIGR03956">
    <property type="entry name" value="rSAM_HydE"/>
    <property type="match status" value="1"/>
</dbReference>
<dbReference type="SMART" id="SM00729">
    <property type="entry name" value="Elp3"/>
    <property type="match status" value="1"/>
</dbReference>
<dbReference type="GO" id="GO:0046872">
    <property type="term" value="F:metal ion binding"/>
    <property type="evidence" value="ECO:0007669"/>
    <property type="project" value="UniProtKB-KW"/>
</dbReference>
<dbReference type="PROSITE" id="PS51918">
    <property type="entry name" value="RADICAL_SAM"/>
    <property type="match status" value="1"/>
</dbReference>
<evidence type="ECO:0000256" key="3">
    <source>
        <dbReference type="ARBA" id="ARBA00023004"/>
    </source>
</evidence>
<dbReference type="InterPro" id="IPR034422">
    <property type="entry name" value="HydE/PylB-like"/>
</dbReference>